<sequence>MTTPSTPGSTPSSTPAGSTPAGTPSPATVKPVDREELDLLLAGGHGDPHSVLGAHPHKGGVTVRVLKPLASSVTVVGAWGETRLEHEYEGFWAGVLPVSEVPDYRVRVTYDGDPVDVDDPYRFLPTLGEVDLHLINEGRHEQLWTVLGAHVHHYAGEISGTSFAVWAPSARGVRLKGSFNSWDGREHPMRQLGSSGVWELFVPGLGTGTAYKYAILGQDGEWREKADPLAAWAEQPPATSSLVYESTHEWGDDAWMAERPSKQPVAEAMSVYEMHLASWKKHPDGRFWSWAELAEELPAYLADLGFTHVELMPVMQHPFGGSWGYHVTSYFAPDSRFGDPDGFKLLVDKLHQAGIGVILDWVPGHFATDEWALARFDGTPLYEDPNPQRGWHKEWGSHIFNFGRHEVRNFLYANAVYWLEEFHADGLRVDGVASMLYLDYSREEGEWTPNKHGGRENLEAVQFLQEMNATVYKRVPGIVTIAEESTSWPGVTRPTSADGLGFGFKWNMGWMHDSLGYVAHEPVHRAYHHGEMTFSLVYAWSENYVLPISHDEVVHGKGSLLRKMPGDRWQQLANLRAYLGFMWAHPGKQLLFMGAELGQESEWAESRELDWWLLDHPEHRGVHSLVRDLNRVYTGSPALWAADHDPAGFQWIDANDAGRNTFSFVRRVPDAPEVAGAAGAAGVAGSGSTDVSELVCVANFSAVPHEGYRLALPAEGVWEEVLNTDAETYTGSGVGNLGAITAVAGEHQGLPAHADIVVPPLATVWFRRKA</sequence>
<dbReference type="InterPro" id="IPR004193">
    <property type="entry name" value="Glyco_hydro_13_N"/>
</dbReference>
<dbReference type="SMART" id="SM00642">
    <property type="entry name" value="Aamy"/>
    <property type="match status" value="1"/>
</dbReference>
<comment type="caution">
    <text evidence="12">The sequence shown here is derived from an EMBL/GenBank/DDBJ whole genome shotgun (WGS) entry which is preliminary data.</text>
</comment>
<dbReference type="PIRSF" id="PIRSF000463">
    <property type="entry name" value="GlgB"/>
    <property type="match status" value="1"/>
</dbReference>
<evidence type="ECO:0000256" key="9">
    <source>
        <dbReference type="HAMAP-Rule" id="MF_00685"/>
    </source>
</evidence>
<dbReference type="SUPFAM" id="SSF51445">
    <property type="entry name" value="(Trans)glycosidases"/>
    <property type="match status" value="1"/>
</dbReference>
<dbReference type="GO" id="GO:0003844">
    <property type="term" value="F:1,4-alpha-glucan branching enzyme activity"/>
    <property type="evidence" value="ECO:0007669"/>
    <property type="project" value="UniProtKB-EC"/>
</dbReference>
<gene>
    <name evidence="9 12" type="primary">glgB</name>
    <name evidence="12" type="ORF">H7344_10300</name>
</gene>
<organism evidence="12 13">
    <name type="scientific">Nocardioides deserti</name>
    <dbReference type="NCBI Taxonomy" id="1588644"/>
    <lineage>
        <taxon>Bacteria</taxon>
        <taxon>Bacillati</taxon>
        <taxon>Actinomycetota</taxon>
        <taxon>Actinomycetes</taxon>
        <taxon>Propionibacteriales</taxon>
        <taxon>Nocardioidaceae</taxon>
        <taxon>Nocardioides</taxon>
    </lineage>
</organism>
<evidence type="ECO:0000256" key="1">
    <source>
        <dbReference type="ARBA" id="ARBA00000826"/>
    </source>
</evidence>
<evidence type="ECO:0000256" key="7">
    <source>
        <dbReference type="ARBA" id="ARBA00023056"/>
    </source>
</evidence>
<feature type="compositionally biased region" description="Low complexity" evidence="10">
    <location>
        <begin position="1"/>
        <end position="28"/>
    </location>
</feature>
<dbReference type="InterPro" id="IPR044143">
    <property type="entry name" value="GlgB_N_E_set_prok"/>
</dbReference>
<evidence type="ECO:0000256" key="6">
    <source>
        <dbReference type="ARBA" id="ARBA00022679"/>
    </source>
</evidence>
<keyword evidence="7 9" id="KW-0320">Glycogen biosynthesis</keyword>
<feature type="domain" description="Glycosyl hydrolase family 13 catalytic" evidence="11">
    <location>
        <begin position="273"/>
        <end position="631"/>
    </location>
</feature>
<dbReference type="Gene3D" id="3.20.20.80">
    <property type="entry name" value="Glycosidases"/>
    <property type="match status" value="1"/>
</dbReference>
<dbReference type="CDD" id="cd11322">
    <property type="entry name" value="AmyAc_Glg_BE"/>
    <property type="match status" value="1"/>
</dbReference>
<dbReference type="EMBL" id="JACMYC010000005">
    <property type="protein sequence ID" value="MBC2960682.1"/>
    <property type="molecule type" value="Genomic_DNA"/>
</dbReference>
<comment type="similarity">
    <text evidence="3 9">Belongs to the glycosyl hydrolase 13 family. GlgB subfamily.</text>
</comment>
<dbReference type="RefSeq" id="WP_186345955.1">
    <property type="nucleotide sequence ID" value="NZ_BMMR01000005.1"/>
</dbReference>
<dbReference type="NCBIfam" id="TIGR01515">
    <property type="entry name" value="branching_enzym"/>
    <property type="match status" value="1"/>
</dbReference>
<feature type="region of interest" description="Disordered" evidence="10">
    <location>
        <begin position="1"/>
        <end position="29"/>
    </location>
</feature>
<dbReference type="InterPro" id="IPR006047">
    <property type="entry name" value="GH13_cat_dom"/>
</dbReference>
<evidence type="ECO:0000256" key="8">
    <source>
        <dbReference type="ARBA" id="ARBA00023277"/>
    </source>
</evidence>
<dbReference type="InterPro" id="IPR037439">
    <property type="entry name" value="Branching_enzy"/>
</dbReference>
<reference evidence="12 13" key="1">
    <citation type="submission" date="2020-08" db="EMBL/GenBank/DDBJ databases">
        <title>novel species in genus Nocardioides.</title>
        <authorList>
            <person name="Zhang G."/>
        </authorList>
    </citation>
    <scope>NUCLEOTIDE SEQUENCE [LARGE SCALE GENOMIC DNA]</scope>
    <source>
        <strain evidence="12 13">SC8A-24</strain>
    </source>
</reference>
<feature type="active site" description="Proton donor" evidence="9">
    <location>
        <position position="483"/>
    </location>
</feature>
<dbReference type="SUPFAM" id="SSF51011">
    <property type="entry name" value="Glycosyl hydrolase domain"/>
    <property type="match status" value="1"/>
</dbReference>
<accession>A0ABR6U8A5</accession>
<dbReference type="CDD" id="cd02855">
    <property type="entry name" value="E_set_GBE_prok_N"/>
    <property type="match status" value="1"/>
</dbReference>
<dbReference type="Gene3D" id="2.60.40.1180">
    <property type="entry name" value="Golgi alpha-mannosidase II"/>
    <property type="match status" value="1"/>
</dbReference>
<comment type="subunit">
    <text evidence="9">Monomer.</text>
</comment>
<keyword evidence="6 9" id="KW-0808">Transferase</keyword>
<dbReference type="SUPFAM" id="SSF81296">
    <property type="entry name" value="E set domains"/>
    <property type="match status" value="2"/>
</dbReference>
<keyword evidence="13" id="KW-1185">Reference proteome</keyword>
<keyword evidence="4 9" id="KW-0321">Glycogen metabolism</keyword>
<name>A0ABR6U8A5_9ACTN</name>
<dbReference type="Gene3D" id="2.60.40.10">
    <property type="entry name" value="Immunoglobulins"/>
    <property type="match status" value="2"/>
</dbReference>
<dbReference type="InterPro" id="IPR006407">
    <property type="entry name" value="GlgB"/>
</dbReference>
<dbReference type="Pfam" id="PF02922">
    <property type="entry name" value="CBM_48"/>
    <property type="match status" value="1"/>
</dbReference>
<evidence type="ECO:0000259" key="11">
    <source>
        <dbReference type="SMART" id="SM00642"/>
    </source>
</evidence>
<dbReference type="InterPro" id="IPR014756">
    <property type="entry name" value="Ig_E-set"/>
</dbReference>
<evidence type="ECO:0000256" key="5">
    <source>
        <dbReference type="ARBA" id="ARBA00022676"/>
    </source>
</evidence>
<dbReference type="Pfam" id="PF22019">
    <property type="entry name" value="GlgB_N"/>
    <property type="match status" value="1"/>
</dbReference>
<keyword evidence="8 9" id="KW-0119">Carbohydrate metabolism</keyword>
<dbReference type="HAMAP" id="MF_00685">
    <property type="entry name" value="GlgB"/>
    <property type="match status" value="1"/>
</dbReference>
<dbReference type="InterPro" id="IPR013783">
    <property type="entry name" value="Ig-like_fold"/>
</dbReference>
<dbReference type="EC" id="2.4.1.18" evidence="9"/>
<dbReference type="NCBIfam" id="NF003811">
    <property type="entry name" value="PRK05402.1"/>
    <property type="match status" value="1"/>
</dbReference>
<evidence type="ECO:0000313" key="12">
    <source>
        <dbReference type="EMBL" id="MBC2960682.1"/>
    </source>
</evidence>
<dbReference type="InterPro" id="IPR054169">
    <property type="entry name" value="GlgB_N"/>
</dbReference>
<keyword evidence="5 9" id="KW-0328">Glycosyltransferase</keyword>
<dbReference type="InterPro" id="IPR006048">
    <property type="entry name" value="A-amylase/branching_C"/>
</dbReference>
<evidence type="ECO:0000256" key="3">
    <source>
        <dbReference type="ARBA" id="ARBA00009000"/>
    </source>
</evidence>
<dbReference type="Pfam" id="PF00128">
    <property type="entry name" value="Alpha-amylase"/>
    <property type="match status" value="1"/>
</dbReference>
<dbReference type="InterPro" id="IPR013780">
    <property type="entry name" value="Glyco_hydro_b"/>
</dbReference>
<evidence type="ECO:0000256" key="2">
    <source>
        <dbReference type="ARBA" id="ARBA00004964"/>
    </source>
</evidence>
<dbReference type="Pfam" id="PF02806">
    <property type="entry name" value="Alpha-amylase_C"/>
    <property type="match status" value="1"/>
</dbReference>
<dbReference type="PANTHER" id="PTHR43651:SF3">
    <property type="entry name" value="1,4-ALPHA-GLUCAN-BRANCHING ENZYME"/>
    <property type="match status" value="1"/>
</dbReference>
<dbReference type="NCBIfam" id="NF008967">
    <property type="entry name" value="PRK12313.1"/>
    <property type="match status" value="1"/>
</dbReference>
<comment type="function">
    <text evidence="9">Catalyzes the formation of the alpha-1,6-glucosidic linkages in glycogen by scission of a 1,4-alpha-linked oligosaccharide from growing alpha-1,4-glucan chains and the subsequent attachment of the oligosaccharide to the alpha-1,6 position.</text>
</comment>
<evidence type="ECO:0000256" key="10">
    <source>
        <dbReference type="SAM" id="MobiDB-lite"/>
    </source>
</evidence>
<dbReference type="InterPro" id="IPR017853">
    <property type="entry name" value="GH"/>
</dbReference>
<dbReference type="Proteomes" id="UP000604001">
    <property type="component" value="Unassembled WGS sequence"/>
</dbReference>
<evidence type="ECO:0000256" key="4">
    <source>
        <dbReference type="ARBA" id="ARBA00022600"/>
    </source>
</evidence>
<protein>
    <recommendedName>
        <fullName evidence="9">1,4-alpha-glucan branching enzyme GlgB</fullName>
        <ecNumber evidence="9">2.4.1.18</ecNumber>
    </recommendedName>
    <alternativeName>
        <fullName evidence="9">1,4-alpha-D-glucan:1,4-alpha-D-glucan 6-glucosyl-transferase</fullName>
    </alternativeName>
    <alternativeName>
        <fullName evidence="9">Alpha-(1-&gt;4)-glucan branching enzyme</fullName>
    </alternativeName>
    <alternativeName>
        <fullName evidence="9">Glycogen branching enzyme</fullName>
        <shortName evidence="9">BE</shortName>
    </alternativeName>
</protein>
<comment type="pathway">
    <text evidence="2 9">Glycan biosynthesis; glycogen biosynthesis.</text>
</comment>
<dbReference type="PANTHER" id="PTHR43651">
    <property type="entry name" value="1,4-ALPHA-GLUCAN-BRANCHING ENZYME"/>
    <property type="match status" value="1"/>
</dbReference>
<evidence type="ECO:0000313" key="13">
    <source>
        <dbReference type="Proteomes" id="UP000604001"/>
    </source>
</evidence>
<comment type="catalytic activity">
    <reaction evidence="1 9">
        <text>Transfers a segment of a (1-&gt;4)-alpha-D-glucan chain to a primary hydroxy group in a similar glucan chain.</text>
        <dbReference type="EC" id="2.4.1.18"/>
    </reaction>
</comment>
<feature type="active site" description="Nucleophile" evidence="9">
    <location>
        <position position="430"/>
    </location>
</feature>
<proteinExistence type="inferred from homology"/>